<sequence length="246" mass="28201">MHNLVFIKSCSTNTGARISGFRLIADLLLFYHRPEKMQIDPIRARFPFCIVWTPLPVISWFLPFIGHVGICREDGVILDFAGPNFVCVDHFTFGAVARYIQLNREECCDSSLAEHEIPDRYGQSDLVTEMMTWDDALRKSTQEFQHHSYNLLTCNCHSFVANNLNRLGYGGTGRWNVVNLATFIFLKGHWVNKAAIVRSFLPFVMVLGLGLMFGGWTFLIWLAFFAFILVGWFLLGTYCFKSLIHL</sequence>
<dbReference type="OrthoDB" id="267284at2759"/>
<evidence type="ECO:0008006" key="4">
    <source>
        <dbReference type="Google" id="ProtNLM"/>
    </source>
</evidence>
<dbReference type="GO" id="GO:0010104">
    <property type="term" value="P:regulation of ethylene-activated signaling pathway"/>
    <property type="evidence" value="ECO:0007669"/>
    <property type="project" value="TreeGrafter"/>
</dbReference>
<dbReference type="GO" id="GO:0009723">
    <property type="term" value="P:response to ethylene"/>
    <property type="evidence" value="ECO:0007669"/>
    <property type="project" value="TreeGrafter"/>
</dbReference>
<protein>
    <recommendedName>
        <fullName evidence="4">Protein RTE1-HOMOLOG</fullName>
    </recommendedName>
</protein>
<keyword evidence="1" id="KW-0812">Transmembrane</keyword>
<dbReference type="GO" id="GO:0005794">
    <property type="term" value="C:Golgi apparatus"/>
    <property type="evidence" value="ECO:0007669"/>
    <property type="project" value="TreeGrafter"/>
</dbReference>
<keyword evidence="1" id="KW-1133">Transmembrane helix</keyword>
<dbReference type="PANTHER" id="PTHR20921:SF0">
    <property type="entry name" value="TRANSMEMBRANE PROTEIN 222"/>
    <property type="match status" value="1"/>
</dbReference>
<dbReference type="Pfam" id="PF05608">
    <property type="entry name" value="RTE1"/>
    <property type="match status" value="1"/>
</dbReference>
<keyword evidence="1" id="KW-0472">Membrane</keyword>
<dbReference type="InterPro" id="IPR008496">
    <property type="entry name" value="TMEM222/RTE1"/>
</dbReference>
<gene>
    <name evidence="2" type="ORF">NE237_017717</name>
</gene>
<dbReference type="EMBL" id="JAMYWD010000007">
    <property type="protein sequence ID" value="KAJ4965868.1"/>
    <property type="molecule type" value="Genomic_DNA"/>
</dbReference>
<organism evidence="2 3">
    <name type="scientific">Protea cynaroides</name>
    <dbReference type="NCBI Taxonomy" id="273540"/>
    <lineage>
        <taxon>Eukaryota</taxon>
        <taxon>Viridiplantae</taxon>
        <taxon>Streptophyta</taxon>
        <taxon>Embryophyta</taxon>
        <taxon>Tracheophyta</taxon>
        <taxon>Spermatophyta</taxon>
        <taxon>Magnoliopsida</taxon>
        <taxon>Proteales</taxon>
        <taxon>Proteaceae</taxon>
        <taxon>Protea</taxon>
    </lineage>
</organism>
<dbReference type="Proteomes" id="UP001141806">
    <property type="component" value="Unassembled WGS sequence"/>
</dbReference>
<accession>A0A9Q0K8J9</accession>
<comment type="caution">
    <text evidence="2">The sequence shown here is derived from an EMBL/GenBank/DDBJ whole genome shotgun (WGS) entry which is preliminary data.</text>
</comment>
<evidence type="ECO:0000256" key="1">
    <source>
        <dbReference type="SAM" id="Phobius"/>
    </source>
</evidence>
<evidence type="ECO:0000313" key="3">
    <source>
        <dbReference type="Proteomes" id="UP001141806"/>
    </source>
</evidence>
<reference evidence="2" key="1">
    <citation type="journal article" date="2023" name="Plant J.">
        <title>The genome of the king protea, Protea cynaroides.</title>
        <authorList>
            <person name="Chang J."/>
            <person name="Duong T.A."/>
            <person name="Schoeman C."/>
            <person name="Ma X."/>
            <person name="Roodt D."/>
            <person name="Barker N."/>
            <person name="Li Z."/>
            <person name="Van de Peer Y."/>
            <person name="Mizrachi E."/>
        </authorList>
    </citation>
    <scope>NUCLEOTIDE SEQUENCE</scope>
    <source>
        <tissue evidence="2">Young leaves</tissue>
    </source>
</reference>
<dbReference type="GO" id="GO:0005783">
    <property type="term" value="C:endoplasmic reticulum"/>
    <property type="evidence" value="ECO:0007669"/>
    <property type="project" value="TreeGrafter"/>
</dbReference>
<evidence type="ECO:0000313" key="2">
    <source>
        <dbReference type="EMBL" id="KAJ4965868.1"/>
    </source>
</evidence>
<dbReference type="PANTHER" id="PTHR20921">
    <property type="entry name" value="TRANSMEMBRANE PROTEIN 222"/>
    <property type="match status" value="1"/>
</dbReference>
<keyword evidence="3" id="KW-1185">Reference proteome</keyword>
<dbReference type="AlphaFoldDB" id="A0A9Q0K8J9"/>
<proteinExistence type="predicted"/>
<name>A0A9Q0K8J9_9MAGN</name>
<feature type="transmembrane region" description="Helical" evidence="1">
    <location>
        <begin position="195"/>
        <end position="213"/>
    </location>
</feature>
<feature type="transmembrane region" description="Helical" evidence="1">
    <location>
        <begin position="219"/>
        <end position="240"/>
    </location>
</feature>